<sequence length="139" mass="15462">MLSRTALRPVLAHASTASRRTFSVSSKRLAETVTAPPAATVTVKKSSGGFRGGVIGFLLGSSLAFATSFTYLRNEWKIRDDILMEDFAVRPIFTLNTLFPDYPDHPLTPVFVQTLRATCQRVEARFRVLEDQIAKSQKK</sequence>
<dbReference type="PANTHER" id="PTHR37849:SF1">
    <property type="entry name" value="YALI0E11605P"/>
    <property type="match status" value="1"/>
</dbReference>
<keyword evidence="2" id="KW-0812">Transmembrane</keyword>
<dbReference type="PANTHER" id="PTHR37849">
    <property type="entry name" value="YALI0E11605P"/>
    <property type="match status" value="1"/>
</dbReference>
<accession>A0AAD6NIT8</accession>
<keyword evidence="2" id="KW-1133">Transmembrane helix</keyword>
<dbReference type="AlphaFoldDB" id="A0AAD6NIT8"/>
<reference evidence="3" key="1">
    <citation type="submission" date="2023-01" db="EMBL/GenBank/DDBJ databases">
        <title>The chitinases involved in constricting ring structure development in the nematode-trapping fungus Drechslerella dactyloides.</title>
        <authorList>
            <person name="Wang R."/>
            <person name="Zhang L."/>
            <person name="Tang P."/>
            <person name="Li S."/>
            <person name="Liang L."/>
        </authorList>
    </citation>
    <scope>NUCLEOTIDE SEQUENCE</scope>
    <source>
        <strain evidence="3">YMF1.00031</strain>
    </source>
</reference>
<feature type="transmembrane region" description="Helical" evidence="2">
    <location>
        <begin position="54"/>
        <end position="72"/>
    </location>
</feature>
<evidence type="ECO:0000256" key="2">
    <source>
        <dbReference type="SAM" id="Phobius"/>
    </source>
</evidence>
<organism evidence="3 4">
    <name type="scientific">Drechslerella dactyloides</name>
    <name type="common">Nematode-trapping fungus</name>
    <name type="synonym">Arthrobotrys dactyloides</name>
    <dbReference type="NCBI Taxonomy" id="74499"/>
    <lineage>
        <taxon>Eukaryota</taxon>
        <taxon>Fungi</taxon>
        <taxon>Dikarya</taxon>
        <taxon>Ascomycota</taxon>
        <taxon>Pezizomycotina</taxon>
        <taxon>Orbiliomycetes</taxon>
        <taxon>Orbiliales</taxon>
        <taxon>Orbiliaceae</taxon>
        <taxon>Drechslerella</taxon>
    </lineage>
</organism>
<comment type="caution">
    <text evidence="3">The sequence shown here is derived from an EMBL/GenBank/DDBJ whole genome shotgun (WGS) entry which is preliminary data.</text>
</comment>
<protein>
    <submittedName>
        <fullName evidence="3">Uncharacterized protein</fullName>
    </submittedName>
</protein>
<gene>
    <name evidence="3" type="ORF">Dda_3766</name>
</gene>
<evidence type="ECO:0000313" key="3">
    <source>
        <dbReference type="EMBL" id="KAJ6261101.1"/>
    </source>
</evidence>
<feature type="coiled-coil region" evidence="1">
    <location>
        <begin position="112"/>
        <end position="139"/>
    </location>
</feature>
<evidence type="ECO:0000256" key="1">
    <source>
        <dbReference type="SAM" id="Coils"/>
    </source>
</evidence>
<dbReference type="Proteomes" id="UP001221413">
    <property type="component" value="Unassembled WGS sequence"/>
</dbReference>
<evidence type="ECO:0000313" key="4">
    <source>
        <dbReference type="Proteomes" id="UP001221413"/>
    </source>
</evidence>
<proteinExistence type="predicted"/>
<keyword evidence="2" id="KW-0472">Membrane</keyword>
<keyword evidence="1" id="KW-0175">Coiled coil</keyword>
<dbReference type="EMBL" id="JAQGDS010000004">
    <property type="protein sequence ID" value="KAJ6261101.1"/>
    <property type="molecule type" value="Genomic_DNA"/>
</dbReference>
<name>A0AAD6NIT8_DREDA</name>
<keyword evidence="4" id="KW-1185">Reference proteome</keyword>